<evidence type="ECO:0000313" key="10">
    <source>
        <dbReference type="EMBL" id="QCO57578.1"/>
    </source>
</evidence>
<dbReference type="PROSITE" id="PS50929">
    <property type="entry name" value="ABC_TM1F"/>
    <property type="match status" value="1"/>
</dbReference>
<dbReference type="EMBL" id="CP039965">
    <property type="protein sequence ID" value="QCO57578.1"/>
    <property type="molecule type" value="Genomic_DNA"/>
</dbReference>
<protein>
    <submittedName>
        <fullName evidence="10">ATP-binding cassette domain-containing protein</fullName>
    </submittedName>
</protein>
<dbReference type="Gene3D" id="3.40.50.300">
    <property type="entry name" value="P-loop containing nucleotide triphosphate hydrolases"/>
    <property type="match status" value="1"/>
</dbReference>
<dbReference type="Gene3D" id="1.20.1560.10">
    <property type="entry name" value="ABC transporter type 1, transmembrane domain"/>
    <property type="match status" value="1"/>
</dbReference>
<dbReference type="InterPro" id="IPR003593">
    <property type="entry name" value="AAA+_ATPase"/>
</dbReference>
<dbReference type="KEGG" id="pseb:EOK75_17900"/>
<dbReference type="InterPro" id="IPR003439">
    <property type="entry name" value="ABC_transporter-like_ATP-bd"/>
</dbReference>
<feature type="domain" description="ABC transporter" evidence="8">
    <location>
        <begin position="339"/>
        <end position="544"/>
    </location>
</feature>
<dbReference type="SUPFAM" id="SSF52540">
    <property type="entry name" value="P-loop containing nucleoside triphosphate hydrolases"/>
    <property type="match status" value="1"/>
</dbReference>
<dbReference type="SUPFAM" id="SSF90123">
    <property type="entry name" value="ABC transporter transmembrane region"/>
    <property type="match status" value="1"/>
</dbReference>
<feature type="transmembrane region" description="Helical" evidence="7">
    <location>
        <begin position="139"/>
        <end position="159"/>
    </location>
</feature>
<dbReference type="AlphaFoldDB" id="A0A4P8EKL5"/>
<dbReference type="PANTHER" id="PTHR24221">
    <property type="entry name" value="ATP-BINDING CASSETTE SUB-FAMILY B"/>
    <property type="match status" value="1"/>
</dbReference>
<feature type="transmembrane region" description="Helical" evidence="7">
    <location>
        <begin position="250"/>
        <end position="268"/>
    </location>
</feature>
<dbReference type="GO" id="GO:0140359">
    <property type="term" value="F:ABC-type transporter activity"/>
    <property type="evidence" value="ECO:0007669"/>
    <property type="project" value="InterPro"/>
</dbReference>
<evidence type="ECO:0000256" key="5">
    <source>
        <dbReference type="ARBA" id="ARBA00022989"/>
    </source>
</evidence>
<feature type="transmembrane region" description="Helical" evidence="7">
    <location>
        <begin position="42"/>
        <end position="62"/>
    </location>
</feature>
<evidence type="ECO:0000256" key="7">
    <source>
        <dbReference type="SAM" id="Phobius"/>
    </source>
</evidence>
<keyword evidence="6 7" id="KW-0472">Membrane</keyword>
<keyword evidence="4 10" id="KW-0067">ATP-binding</keyword>
<organism evidence="10 11">
    <name type="scientific">Pseudorhodobacter turbinis</name>
    <dbReference type="NCBI Taxonomy" id="2500533"/>
    <lineage>
        <taxon>Bacteria</taxon>
        <taxon>Pseudomonadati</taxon>
        <taxon>Pseudomonadota</taxon>
        <taxon>Alphaproteobacteria</taxon>
        <taxon>Rhodobacterales</taxon>
        <taxon>Paracoccaceae</taxon>
        <taxon>Pseudorhodobacter</taxon>
    </lineage>
</organism>
<evidence type="ECO:0000259" key="8">
    <source>
        <dbReference type="PROSITE" id="PS50893"/>
    </source>
</evidence>
<feature type="domain" description="ABC transmembrane type-1" evidence="9">
    <location>
        <begin position="22"/>
        <end position="309"/>
    </location>
</feature>
<dbReference type="OrthoDB" id="5288404at2"/>
<evidence type="ECO:0000313" key="11">
    <source>
        <dbReference type="Proteomes" id="UP000298631"/>
    </source>
</evidence>
<dbReference type="InterPro" id="IPR036640">
    <property type="entry name" value="ABC1_TM_sf"/>
</dbReference>
<dbReference type="GO" id="GO:0005524">
    <property type="term" value="F:ATP binding"/>
    <property type="evidence" value="ECO:0007669"/>
    <property type="project" value="UniProtKB-KW"/>
</dbReference>
<dbReference type="Pfam" id="PF00005">
    <property type="entry name" value="ABC_tran"/>
    <property type="match status" value="1"/>
</dbReference>
<feature type="transmembrane region" description="Helical" evidence="7">
    <location>
        <begin position="18"/>
        <end position="36"/>
    </location>
</feature>
<evidence type="ECO:0000256" key="1">
    <source>
        <dbReference type="ARBA" id="ARBA00004651"/>
    </source>
</evidence>
<dbReference type="PROSITE" id="PS50893">
    <property type="entry name" value="ABC_TRANSPORTER_2"/>
    <property type="match status" value="1"/>
</dbReference>
<dbReference type="InterPro" id="IPR011527">
    <property type="entry name" value="ABC1_TM_dom"/>
</dbReference>
<geneLocation type="plasmid" evidence="10 11">
    <name>unnamed1</name>
</geneLocation>
<evidence type="ECO:0000259" key="9">
    <source>
        <dbReference type="PROSITE" id="PS50929"/>
    </source>
</evidence>
<dbReference type="SMART" id="SM00382">
    <property type="entry name" value="AAA"/>
    <property type="match status" value="1"/>
</dbReference>
<comment type="subcellular location">
    <subcellularLocation>
        <location evidence="1">Cell membrane</location>
        <topology evidence="1">Multi-pass membrane protein</topology>
    </subcellularLocation>
</comment>
<proteinExistence type="predicted"/>
<feature type="transmembrane region" description="Helical" evidence="7">
    <location>
        <begin position="165"/>
        <end position="185"/>
    </location>
</feature>
<accession>A0A4P8EKL5</accession>
<feature type="transmembrane region" description="Helical" evidence="7">
    <location>
        <begin position="280"/>
        <end position="300"/>
    </location>
</feature>
<evidence type="ECO:0000256" key="2">
    <source>
        <dbReference type="ARBA" id="ARBA00022692"/>
    </source>
</evidence>
<evidence type="ECO:0000256" key="4">
    <source>
        <dbReference type="ARBA" id="ARBA00022840"/>
    </source>
</evidence>
<dbReference type="GO" id="GO:0016887">
    <property type="term" value="F:ATP hydrolysis activity"/>
    <property type="evidence" value="ECO:0007669"/>
    <property type="project" value="InterPro"/>
</dbReference>
<gene>
    <name evidence="10" type="ORF">EOK75_17900</name>
</gene>
<dbReference type="Proteomes" id="UP000298631">
    <property type="component" value="Plasmid unnamed1"/>
</dbReference>
<dbReference type="RefSeq" id="WP_137195372.1">
    <property type="nucleotide sequence ID" value="NZ_CP039965.1"/>
</dbReference>
<dbReference type="InterPro" id="IPR039421">
    <property type="entry name" value="Type_1_exporter"/>
</dbReference>
<keyword evidence="11" id="KW-1185">Reference proteome</keyword>
<evidence type="ECO:0000256" key="3">
    <source>
        <dbReference type="ARBA" id="ARBA00022741"/>
    </source>
</evidence>
<evidence type="ECO:0000256" key="6">
    <source>
        <dbReference type="ARBA" id="ARBA00023136"/>
    </source>
</evidence>
<dbReference type="GO" id="GO:0005886">
    <property type="term" value="C:plasma membrane"/>
    <property type="evidence" value="ECO:0007669"/>
    <property type="project" value="UniProtKB-SubCell"/>
</dbReference>
<keyword evidence="5 7" id="KW-1133">Transmembrane helix</keyword>
<name>A0A4P8EKL5_9RHOB</name>
<dbReference type="InterPro" id="IPR027417">
    <property type="entry name" value="P-loop_NTPase"/>
</dbReference>
<keyword evidence="10" id="KW-0614">Plasmid</keyword>
<reference evidence="10 11" key="1">
    <citation type="submission" date="2019-05" db="EMBL/GenBank/DDBJ databases">
        <title>Pseudorhodobacter turbinis sp. nov., isolated from the gut of the Korean turban shell.</title>
        <authorList>
            <person name="Jeong Y.-S."/>
            <person name="Kang W.-R."/>
            <person name="Bae J.-W."/>
        </authorList>
    </citation>
    <scope>NUCLEOTIDE SEQUENCE [LARGE SCALE GENOMIC DNA]</scope>
    <source>
        <strain evidence="10 11">S12M18</strain>
        <plasmid evidence="10 11">unnamed1</plasmid>
    </source>
</reference>
<dbReference type="PANTHER" id="PTHR24221:SF590">
    <property type="entry name" value="COMPONENT LINKED WITH THE ASSEMBLY OF CYTOCHROME' TRANSPORT TRANSMEMBRANE ATP-BINDING PROTEIN ABC TRANSPORTER CYDD-RELATED"/>
    <property type="match status" value="1"/>
</dbReference>
<keyword evidence="2 7" id="KW-0812">Transmembrane</keyword>
<sequence length="544" mass="57300">MKHLFPILRQILRAQRTALWRGAALSVIVLLMGVALLGLSGWFITAAAAAGLAGAGAAFDVFRPSAMVRFLALGRTAARYGERLLTHDAVLRALETLRLGVLRGMLQLAPERMAQIRGAQALNRLTADIDALDGLVLRLVFPLGAGLLALIISFAGLWWLVDLRVALWVAGGWFLGAVLLLWHLGRKTVAPSRRMEAATQALRSRFVDLMQNRDDLAVYGLLQDQQSSVLQADARRHALRRDLDRVDRQAGAVLMALTAIISGGGLWIGLDLAAAGTLTAAQAAIGFFAALALAEAVAPIRRALADSGRMTDAARRIAPGIGAPPAVQAPAVAASVGGIECVGLTLRRPSGGVVIRDFSLMVDMGETVALTGASGAGKSTLLLALAGLHPATGDIRICGRLIGDWPEGALRDHLAMLPQRSELLSGTVRENFALAAPDATEAEIWDVLDAVQLGAVLQPRGGLDFKVGARGAGLSGGEARRLALTRVLLRRPRVLLLDEPTEGLDEATATVVLAGIRNVLPDAAVLIASHRKAEIAAADRLIAL</sequence>
<keyword evidence="3" id="KW-0547">Nucleotide-binding</keyword>